<evidence type="ECO:0000256" key="6">
    <source>
        <dbReference type="ARBA" id="ARBA00023242"/>
    </source>
</evidence>
<comment type="subunit">
    <text evidence="7">Component of the Mediator complex.</text>
</comment>
<dbReference type="PANTHER" id="PTHR13074">
    <property type="entry name" value="MEDIATOR OF RNA POLYMERASE II TRANSCRIPTION SUBUNIT 8"/>
    <property type="match status" value="1"/>
</dbReference>
<keyword evidence="3 7" id="KW-0805">Transcription regulation</keyword>
<dbReference type="OrthoDB" id="150687at2759"/>
<keyword evidence="10" id="KW-1185">Reference proteome</keyword>
<evidence type="ECO:0000256" key="2">
    <source>
        <dbReference type="ARBA" id="ARBA00005716"/>
    </source>
</evidence>
<sequence>MSELEFWSVMPSALDNYALLSGQLTSLKQFLRGDKMPSLKNYVLFPILLSQDPDPHLEKLTEGRVLSCNHDLVPDYLRTKPEPEVEEKIQAIAAKAGNISMETATKQLNSLNKTTSNLLDIINSAKEEWENDSNQKGNQPQTSLSQETTNLVAAITKGMRLRRPEPQMQQQQQPQQQGQMPSSLQQSQMPKPGGSIGKAPSTIKTNIKAASSSHPYQRP</sequence>
<dbReference type="GO" id="GO:0016592">
    <property type="term" value="C:mediator complex"/>
    <property type="evidence" value="ECO:0007669"/>
    <property type="project" value="InterPro"/>
</dbReference>
<evidence type="ECO:0000256" key="5">
    <source>
        <dbReference type="ARBA" id="ARBA00023163"/>
    </source>
</evidence>
<keyword evidence="6 7" id="KW-0539">Nucleus</keyword>
<comment type="caution">
    <text evidence="9">The sequence shown here is derived from an EMBL/GenBank/DDBJ whole genome shotgun (WGS) entry which is preliminary data.</text>
</comment>
<evidence type="ECO:0000256" key="3">
    <source>
        <dbReference type="ARBA" id="ARBA00023015"/>
    </source>
</evidence>
<feature type="region of interest" description="Disordered" evidence="8">
    <location>
        <begin position="128"/>
        <end position="147"/>
    </location>
</feature>
<dbReference type="AlphaFoldDB" id="A0A2T7NR38"/>
<proteinExistence type="inferred from homology"/>
<evidence type="ECO:0000256" key="8">
    <source>
        <dbReference type="SAM" id="MobiDB-lite"/>
    </source>
</evidence>
<organism evidence="9 10">
    <name type="scientific">Pomacea canaliculata</name>
    <name type="common">Golden apple snail</name>
    <dbReference type="NCBI Taxonomy" id="400727"/>
    <lineage>
        <taxon>Eukaryota</taxon>
        <taxon>Metazoa</taxon>
        <taxon>Spiralia</taxon>
        <taxon>Lophotrochozoa</taxon>
        <taxon>Mollusca</taxon>
        <taxon>Gastropoda</taxon>
        <taxon>Caenogastropoda</taxon>
        <taxon>Architaenioglossa</taxon>
        <taxon>Ampullarioidea</taxon>
        <taxon>Ampullariidae</taxon>
        <taxon>Pomacea</taxon>
    </lineage>
</organism>
<feature type="compositionally biased region" description="Polar residues" evidence="8">
    <location>
        <begin position="202"/>
        <end position="219"/>
    </location>
</feature>
<feature type="compositionally biased region" description="Polar residues" evidence="8">
    <location>
        <begin position="132"/>
        <end position="147"/>
    </location>
</feature>
<evidence type="ECO:0000256" key="4">
    <source>
        <dbReference type="ARBA" id="ARBA00023159"/>
    </source>
</evidence>
<dbReference type="InterPro" id="IPR019364">
    <property type="entry name" value="Mediatior_Med8_fun/met"/>
</dbReference>
<evidence type="ECO:0000313" key="9">
    <source>
        <dbReference type="EMBL" id="PVD23613.1"/>
    </source>
</evidence>
<dbReference type="Proteomes" id="UP000245119">
    <property type="component" value="Linkage Group LG10"/>
</dbReference>
<comment type="subcellular location">
    <subcellularLocation>
        <location evidence="1 7">Nucleus</location>
    </subcellularLocation>
</comment>
<dbReference type="GO" id="GO:0006357">
    <property type="term" value="P:regulation of transcription by RNA polymerase II"/>
    <property type="evidence" value="ECO:0007669"/>
    <property type="project" value="InterPro"/>
</dbReference>
<keyword evidence="4 7" id="KW-0010">Activator</keyword>
<dbReference type="EMBL" id="PZQS01000010">
    <property type="protein sequence ID" value="PVD23613.1"/>
    <property type="molecule type" value="Genomic_DNA"/>
</dbReference>
<dbReference type="Pfam" id="PF10232">
    <property type="entry name" value="Med8"/>
    <property type="match status" value="1"/>
</dbReference>
<gene>
    <name evidence="7" type="primary">MED8</name>
    <name evidence="9" type="ORF">C0Q70_16886</name>
</gene>
<name>A0A2T7NR38_POMCA</name>
<comment type="similarity">
    <text evidence="2 7">Belongs to the Mediator complex subunit 8 family.</text>
</comment>
<evidence type="ECO:0000313" key="10">
    <source>
        <dbReference type="Proteomes" id="UP000245119"/>
    </source>
</evidence>
<comment type="function">
    <text evidence="7">Component of the Mediator complex, a coactivator involved in the regulated transcription of nearly all RNA polymerase II-dependent genes. Mediator functions as a bridge to convey information from gene-specific regulatory proteins to the basal RNA polymerase II transcription machinery. Mediator is recruited to promoters by direct interactions with regulatory proteins and serves as a scaffold for the assembly of a functional preinitiation complex with RNA polymerase II and the general transcription factors.</text>
</comment>
<reference evidence="9 10" key="1">
    <citation type="submission" date="2018-04" db="EMBL/GenBank/DDBJ databases">
        <title>The genome of golden apple snail Pomacea canaliculata provides insight into stress tolerance and invasive adaptation.</title>
        <authorList>
            <person name="Liu C."/>
            <person name="Liu B."/>
            <person name="Ren Y."/>
            <person name="Zhang Y."/>
            <person name="Wang H."/>
            <person name="Li S."/>
            <person name="Jiang F."/>
            <person name="Yin L."/>
            <person name="Zhang G."/>
            <person name="Qian W."/>
            <person name="Fan W."/>
        </authorList>
    </citation>
    <scope>NUCLEOTIDE SEQUENCE [LARGE SCALE GENOMIC DNA]</scope>
    <source>
        <strain evidence="9">SZHN2017</strain>
        <tissue evidence="9">Muscle</tissue>
    </source>
</reference>
<dbReference type="GO" id="GO:0070847">
    <property type="term" value="C:core mediator complex"/>
    <property type="evidence" value="ECO:0007669"/>
    <property type="project" value="TreeGrafter"/>
</dbReference>
<protein>
    <recommendedName>
        <fullName evidence="7">Mediator of RNA polymerase II transcription subunit 8</fullName>
    </recommendedName>
    <alternativeName>
        <fullName evidence="7">Mediator complex subunit 8</fullName>
    </alternativeName>
</protein>
<feature type="region of interest" description="Disordered" evidence="8">
    <location>
        <begin position="163"/>
        <end position="219"/>
    </location>
</feature>
<dbReference type="GO" id="GO:0003712">
    <property type="term" value="F:transcription coregulator activity"/>
    <property type="evidence" value="ECO:0007669"/>
    <property type="project" value="InterPro"/>
</dbReference>
<evidence type="ECO:0000256" key="1">
    <source>
        <dbReference type="ARBA" id="ARBA00004123"/>
    </source>
</evidence>
<feature type="compositionally biased region" description="Low complexity" evidence="8">
    <location>
        <begin position="166"/>
        <end position="190"/>
    </location>
</feature>
<keyword evidence="5 7" id="KW-0804">Transcription</keyword>
<evidence type="ECO:0000256" key="7">
    <source>
        <dbReference type="RuleBase" id="RU364144"/>
    </source>
</evidence>
<dbReference type="PANTHER" id="PTHR13074:SF9">
    <property type="entry name" value="MEDIATOR OF RNA POLYMERASE II TRANSCRIPTION SUBUNIT 8"/>
    <property type="match status" value="1"/>
</dbReference>
<dbReference type="STRING" id="400727.A0A2T7NR38"/>
<accession>A0A2T7NR38</accession>
<dbReference type="GO" id="GO:0000978">
    <property type="term" value="F:RNA polymerase II cis-regulatory region sequence-specific DNA binding"/>
    <property type="evidence" value="ECO:0007669"/>
    <property type="project" value="TreeGrafter"/>
</dbReference>